<dbReference type="Gene3D" id="3.30.2090.10">
    <property type="entry name" value="Multidrug efflux transporter AcrB TolC docking domain, DN and DC subdomains"/>
    <property type="match status" value="2"/>
</dbReference>
<feature type="transmembrane region" description="Helical" evidence="1">
    <location>
        <begin position="460"/>
        <end position="479"/>
    </location>
</feature>
<feature type="transmembrane region" description="Helical" evidence="1">
    <location>
        <begin position="898"/>
        <end position="919"/>
    </location>
</feature>
<feature type="transmembrane region" description="Helical" evidence="1">
    <location>
        <begin position="12"/>
        <end position="29"/>
    </location>
</feature>
<proteinExistence type="predicted"/>
<protein>
    <submittedName>
        <fullName evidence="2">AcrB/AcrD/AcrF family protein</fullName>
    </submittedName>
</protein>
<reference evidence="2 3" key="1">
    <citation type="submission" date="2018-12" db="EMBL/GenBank/DDBJ databases">
        <title>Rubrispira sanarue gen. nov., sp., nov., a member of the order Silvanigrellales, isolated from a brackish lake in Hamamatsu Japan.</title>
        <authorList>
            <person name="Maejima Y."/>
            <person name="Iino T."/>
            <person name="Muraguchi Y."/>
            <person name="Fukuda K."/>
            <person name="Nojiri H."/>
            <person name="Ohkuma M."/>
            <person name="Moriuchi R."/>
            <person name="Dohra H."/>
            <person name="Kimbara K."/>
            <person name="Shintani M."/>
        </authorList>
    </citation>
    <scope>NUCLEOTIDE SEQUENCE [LARGE SCALE GENOMIC DNA]</scope>
    <source>
        <strain evidence="2 3">RF1110005</strain>
    </source>
</reference>
<dbReference type="AlphaFoldDB" id="A0A4P2VGK3"/>
<feature type="transmembrane region" description="Helical" evidence="1">
    <location>
        <begin position="940"/>
        <end position="963"/>
    </location>
</feature>
<dbReference type="SUPFAM" id="SSF82866">
    <property type="entry name" value="Multidrug efflux transporter AcrB transmembrane domain"/>
    <property type="match status" value="2"/>
</dbReference>
<dbReference type="InterPro" id="IPR027463">
    <property type="entry name" value="AcrB_DN_DC_subdom"/>
</dbReference>
<dbReference type="Gene3D" id="3.30.70.1440">
    <property type="entry name" value="Multidrug efflux transporter AcrB pore domain"/>
    <property type="match status" value="1"/>
</dbReference>
<dbReference type="RefSeq" id="WP_130605578.1">
    <property type="nucleotide sequence ID" value="NZ_AP019368.1"/>
</dbReference>
<accession>A0A4P2VGK3</accession>
<organism evidence="2 3">
    <name type="scientific">Fluviispira sanaruensis</name>
    <dbReference type="NCBI Taxonomy" id="2493639"/>
    <lineage>
        <taxon>Bacteria</taxon>
        <taxon>Pseudomonadati</taxon>
        <taxon>Bdellovibrionota</taxon>
        <taxon>Oligoflexia</taxon>
        <taxon>Silvanigrellales</taxon>
        <taxon>Silvanigrellaceae</taxon>
        <taxon>Fluviispira</taxon>
    </lineage>
</organism>
<feature type="transmembrane region" description="Helical" evidence="1">
    <location>
        <begin position="384"/>
        <end position="407"/>
    </location>
</feature>
<dbReference type="Gene3D" id="1.20.1640.10">
    <property type="entry name" value="Multidrug efflux transporter AcrB transmembrane domain"/>
    <property type="match status" value="2"/>
</dbReference>
<dbReference type="OrthoDB" id="5287126at2"/>
<dbReference type="PRINTS" id="PR00702">
    <property type="entry name" value="ACRIFLAVINRP"/>
</dbReference>
<evidence type="ECO:0000313" key="2">
    <source>
        <dbReference type="EMBL" id="BBH51741.1"/>
    </source>
</evidence>
<feature type="transmembrane region" description="Helical" evidence="1">
    <location>
        <begin position="428"/>
        <end position="448"/>
    </location>
</feature>
<evidence type="ECO:0000256" key="1">
    <source>
        <dbReference type="SAM" id="Phobius"/>
    </source>
</evidence>
<dbReference type="Gene3D" id="3.30.70.1320">
    <property type="entry name" value="Multidrug efflux transporter AcrB pore domain like"/>
    <property type="match status" value="1"/>
</dbReference>
<feature type="transmembrane region" description="Helical" evidence="1">
    <location>
        <begin position="845"/>
        <end position="865"/>
    </location>
</feature>
<dbReference type="KEGG" id="sbf:JCM31447_01580"/>
<dbReference type="PANTHER" id="PTHR32063">
    <property type="match status" value="1"/>
</dbReference>
<feature type="transmembrane region" description="Helical" evidence="1">
    <location>
        <begin position="975"/>
        <end position="1001"/>
    </location>
</feature>
<feature type="transmembrane region" description="Helical" evidence="1">
    <location>
        <begin position="357"/>
        <end position="378"/>
    </location>
</feature>
<keyword evidence="1" id="KW-0812">Transmembrane</keyword>
<dbReference type="PANTHER" id="PTHR32063:SF0">
    <property type="entry name" value="SWARMING MOTILITY PROTEIN SWRC"/>
    <property type="match status" value="1"/>
</dbReference>
<feature type="transmembrane region" description="Helical" evidence="1">
    <location>
        <begin position="530"/>
        <end position="551"/>
    </location>
</feature>
<gene>
    <name evidence="2" type="ORF">JCM31447_01580</name>
</gene>
<dbReference type="GO" id="GO:0042910">
    <property type="term" value="F:xenobiotic transmembrane transporter activity"/>
    <property type="evidence" value="ECO:0007669"/>
    <property type="project" value="TreeGrafter"/>
</dbReference>
<feature type="transmembrane region" description="Helical" evidence="1">
    <location>
        <begin position="872"/>
        <end position="892"/>
    </location>
</feature>
<dbReference type="InterPro" id="IPR001036">
    <property type="entry name" value="Acrflvin-R"/>
</dbReference>
<dbReference type="GO" id="GO:0005886">
    <property type="term" value="C:plasma membrane"/>
    <property type="evidence" value="ECO:0007669"/>
    <property type="project" value="TreeGrafter"/>
</dbReference>
<dbReference type="Gene3D" id="3.30.70.1430">
    <property type="entry name" value="Multidrug efflux transporter AcrB pore domain"/>
    <property type="match status" value="2"/>
</dbReference>
<keyword evidence="1" id="KW-0472">Membrane</keyword>
<keyword evidence="1" id="KW-1133">Transmembrane helix</keyword>
<keyword evidence="3" id="KW-1185">Reference proteome</keyword>
<sequence>MLLSKVSIKRPYFASILNLLIIIFGLMSYPKLGIEDQPNIELPLITVSVAYSGSNPSTSEELLLKPMEKSFRSITGLKNMNGSAYQNGANVSLEFELDVKADRAIEDVRNKVSQIYFPKDADTPIVEKYEMNGDSILGLTLSSTKLSKRELSNYAIFELKPLIQQIKGVGEIDVIGSQEREVHIELNSALINSMQLSPIKIKNQIASQIVTLPAGLLRTPTSVTGMSTQNIPTTIDSIAKIPLELNPENIIRVEDIAEVKDSVVEARSYGEFNGKQSIFIYIGKKPQSNMVEVSNNIRELIKKINTSQGENLNLSVIFDDSTWISSSIESVKFDLLLGAILAVFVVFIFLHDWRNTVICAVSIPTSIIGTFIVANALNFTLNNLTMLALTLSIGILVDDSIVVIENIHRHRTLGKNIFTAAYDGTAEIGLAAIAVTLAIVAVFIPVAFMEGVIGKFFFEFGITVATSVIISLFVAFTLVPMMSSRLLKDDNHLNSQKNKYALFFDNKFTEFQKKYQNTLRFLLRYKKSTLSGALVILILSVVLLKFVPMTLNIDEDNGKTRISFTLAKDTPLAVSTKRAQEIEKYILSYPGVESVLMRVGGGQLGVASDINYNITLIDPKKRNFTTAQFKQNISENLKHFIQNPEEKVGFGTRDYPLQISILSSNPQSLEQYSQKLIEFINTLPDVKDASSNADDSTYEYKIIPNRVKAASLGVTSQDIANTIRYLYAGEKVGDFFADGRFYDIKIMLPNNNNQTLNSLAGVFIPTRNENSVLLSTIATIEKVKVESVIRHLNGEKEITIKAKYFGKDLAGVTAQINDYMKKTMPFEIKNKLGGDTEFLNESIKIISSTLLLAVLFIFMVLCAQFENFMGPFSIMLSVPLAFSGSFLALIITRQPMSINAIIGIIMLMGLVTKNAILLIEFAQQKTKEGMAVNEGLLESAYVRFRPILMTTLTMVAGMIPLILSTGPGHESRANMGITVVGGLISSAILTLLIVPCFYSFIDESKMKLKNILQRKKQHTHTLKESNTID</sequence>
<dbReference type="Proteomes" id="UP000291236">
    <property type="component" value="Chromosome"/>
</dbReference>
<evidence type="ECO:0000313" key="3">
    <source>
        <dbReference type="Proteomes" id="UP000291236"/>
    </source>
</evidence>
<name>A0A4P2VGK3_FLUSA</name>
<dbReference type="EMBL" id="AP019368">
    <property type="protein sequence ID" value="BBH51741.1"/>
    <property type="molecule type" value="Genomic_DNA"/>
</dbReference>
<feature type="transmembrane region" description="Helical" evidence="1">
    <location>
        <begin position="333"/>
        <end position="350"/>
    </location>
</feature>
<dbReference type="Pfam" id="PF00873">
    <property type="entry name" value="ACR_tran"/>
    <property type="match status" value="1"/>
</dbReference>
<dbReference type="SUPFAM" id="SSF82714">
    <property type="entry name" value="Multidrug efflux transporter AcrB TolC docking domain, DN and DC subdomains"/>
    <property type="match status" value="2"/>
</dbReference>
<dbReference type="SUPFAM" id="SSF82693">
    <property type="entry name" value="Multidrug efflux transporter AcrB pore domain, PN1, PN2, PC1 and PC2 subdomains"/>
    <property type="match status" value="3"/>
</dbReference>